<dbReference type="AlphaFoldDB" id="A0A8E0QMC3"/>
<sequence>MAQDQAPKDRAPKDQHRKVHLRKVHPPKQQPPKQQPPKQQPPKQQPPKQQPPIRIMTARDQMMITMRMMMAMFQVSLHQHGRQKCSTPDKRSSSRRSQMYLSRKPEQSEELQGPTTHPATGDKTESLIDVGGEIIKSLEQQQTSDPSGPHMPTPDNTGELDDVMSRTPKKKQKDIKVLAAVEKRVKSAQQAAQGLTYSPFLFMPDKYRVADIDHTSMMHIPISIPYALVTGLPSNQVMGMIPPAVVHMKISSQLYAISTGTISSRISKPFASATSITLRRVTITSKKALDAAFHYHFHQDLLELLAGQGELEPEFRAAGF</sequence>
<organism evidence="2 3">
    <name type="scientific">Aspergillus udagawae</name>
    <dbReference type="NCBI Taxonomy" id="91492"/>
    <lineage>
        <taxon>Eukaryota</taxon>
        <taxon>Fungi</taxon>
        <taxon>Dikarya</taxon>
        <taxon>Ascomycota</taxon>
        <taxon>Pezizomycotina</taxon>
        <taxon>Eurotiomycetes</taxon>
        <taxon>Eurotiomycetidae</taxon>
        <taxon>Eurotiales</taxon>
        <taxon>Aspergillaceae</taxon>
        <taxon>Aspergillus</taxon>
        <taxon>Aspergillus subgen. Fumigati</taxon>
    </lineage>
</organism>
<dbReference type="EMBL" id="BBXM02000002">
    <property type="protein sequence ID" value="GIC87060.1"/>
    <property type="molecule type" value="Genomic_DNA"/>
</dbReference>
<protein>
    <submittedName>
        <fullName evidence="2">Uncharacterized protein</fullName>
    </submittedName>
</protein>
<reference evidence="2" key="1">
    <citation type="journal article" date="2015" name="Genome Announc.">
        <title>Draft Genome Sequence of the Pathogenic Filamentous Fungus Aspergillus udagawae Strain IFM 46973T.</title>
        <authorList>
            <person name="Kusuya Y."/>
            <person name="Takahashi-Nakaguchi A."/>
            <person name="Takahashi H."/>
            <person name="Yaguchi T."/>
        </authorList>
    </citation>
    <scope>NUCLEOTIDE SEQUENCE</scope>
    <source>
        <strain evidence="2">IFM 46973</strain>
    </source>
</reference>
<evidence type="ECO:0000256" key="1">
    <source>
        <dbReference type="SAM" id="MobiDB-lite"/>
    </source>
</evidence>
<feature type="region of interest" description="Disordered" evidence="1">
    <location>
        <begin position="79"/>
        <end position="124"/>
    </location>
</feature>
<reference evidence="2" key="2">
    <citation type="submission" date="2021-01" db="EMBL/GenBank/DDBJ databases">
        <title>Pan-genome distribution and transcriptional activeness of fungal secondary metabolism genes in Aspergillus section Fumigati.</title>
        <authorList>
            <person name="Takahashi H."/>
            <person name="Umemura M."/>
            <person name="Ninomiya A."/>
            <person name="Kusuya Y."/>
            <person name="Urayama S."/>
            <person name="Shimizu M."/>
            <person name="Watanabe A."/>
            <person name="Kamei K."/>
            <person name="Yaguchi T."/>
            <person name="Hagiwara D."/>
        </authorList>
    </citation>
    <scope>NUCLEOTIDE SEQUENCE</scope>
    <source>
        <strain evidence="2">IFM 46973</strain>
    </source>
</reference>
<name>A0A8E0QMC3_9EURO</name>
<proteinExistence type="predicted"/>
<comment type="caution">
    <text evidence="2">The sequence shown here is derived from an EMBL/GenBank/DDBJ whole genome shotgun (WGS) entry which is preliminary data.</text>
</comment>
<dbReference type="RefSeq" id="XP_043144326.1">
    <property type="nucleotide sequence ID" value="XM_043288391.1"/>
</dbReference>
<feature type="region of interest" description="Disordered" evidence="1">
    <location>
        <begin position="1"/>
        <end position="54"/>
    </location>
</feature>
<evidence type="ECO:0000313" key="2">
    <source>
        <dbReference type="EMBL" id="GIC87060.1"/>
    </source>
</evidence>
<accession>A0A8E0QMC3</accession>
<feature type="compositionally biased region" description="Basic residues" evidence="1">
    <location>
        <begin position="15"/>
        <end position="26"/>
    </location>
</feature>
<dbReference type="GeneID" id="66990917"/>
<feature type="compositionally biased region" description="Pro residues" evidence="1">
    <location>
        <begin position="28"/>
        <end position="50"/>
    </location>
</feature>
<gene>
    <name evidence="2" type="ORF">Aud_003441</name>
</gene>
<feature type="region of interest" description="Disordered" evidence="1">
    <location>
        <begin position="139"/>
        <end position="171"/>
    </location>
</feature>
<dbReference type="Proteomes" id="UP000036893">
    <property type="component" value="Unassembled WGS sequence"/>
</dbReference>
<evidence type="ECO:0000313" key="3">
    <source>
        <dbReference type="Proteomes" id="UP000036893"/>
    </source>
</evidence>
<feature type="compositionally biased region" description="Basic and acidic residues" evidence="1">
    <location>
        <begin position="1"/>
        <end position="14"/>
    </location>
</feature>